<dbReference type="InterPro" id="IPR000073">
    <property type="entry name" value="AB_hydrolase_1"/>
</dbReference>
<keyword evidence="3" id="KW-1185">Reference proteome</keyword>
<proteinExistence type="predicted"/>
<dbReference type="EMBL" id="LT629688">
    <property type="protein sequence ID" value="SDD98815.1"/>
    <property type="molecule type" value="Genomic_DNA"/>
</dbReference>
<evidence type="ECO:0000313" key="3">
    <source>
        <dbReference type="Proteomes" id="UP000198546"/>
    </source>
</evidence>
<gene>
    <name evidence="2" type="ORF">SAMN04489747_2218</name>
</gene>
<accession>A0A1G6ZAC7</accession>
<dbReference type="Pfam" id="PF12697">
    <property type="entry name" value="Abhydrolase_6"/>
    <property type="match status" value="1"/>
</dbReference>
<reference evidence="2 3" key="1">
    <citation type="submission" date="2016-10" db="EMBL/GenBank/DDBJ databases">
        <authorList>
            <person name="de Groot N.N."/>
        </authorList>
    </citation>
    <scope>NUCLEOTIDE SEQUENCE [LARGE SCALE GENOMIC DNA]</scope>
    <source>
        <strain evidence="2 3">MON 2.2</strain>
    </source>
</reference>
<feature type="domain" description="AB hydrolase-1" evidence="1">
    <location>
        <begin position="32"/>
        <end position="284"/>
    </location>
</feature>
<name>A0A1G6ZAC7_9ACTN</name>
<dbReference type="OrthoDB" id="7185741at2"/>
<organism evidence="2 3">
    <name type="scientific">Auraticoccus monumenti</name>
    <dbReference type="NCBI Taxonomy" id="675864"/>
    <lineage>
        <taxon>Bacteria</taxon>
        <taxon>Bacillati</taxon>
        <taxon>Actinomycetota</taxon>
        <taxon>Actinomycetes</taxon>
        <taxon>Propionibacteriales</taxon>
        <taxon>Propionibacteriaceae</taxon>
        <taxon>Auraticoccus</taxon>
    </lineage>
</organism>
<dbReference type="Gene3D" id="3.40.50.1820">
    <property type="entry name" value="alpha/beta hydrolase"/>
    <property type="match status" value="1"/>
</dbReference>
<dbReference type="InterPro" id="IPR050266">
    <property type="entry name" value="AB_hydrolase_sf"/>
</dbReference>
<evidence type="ECO:0000313" key="2">
    <source>
        <dbReference type="EMBL" id="SDD98815.1"/>
    </source>
</evidence>
<evidence type="ECO:0000259" key="1">
    <source>
        <dbReference type="Pfam" id="PF12697"/>
    </source>
</evidence>
<dbReference type="GO" id="GO:0003824">
    <property type="term" value="F:catalytic activity"/>
    <property type="evidence" value="ECO:0007669"/>
    <property type="project" value="UniProtKB-ARBA"/>
</dbReference>
<dbReference type="InterPro" id="IPR029058">
    <property type="entry name" value="AB_hydrolase_fold"/>
</dbReference>
<dbReference type="PANTHER" id="PTHR43798">
    <property type="entry name" value="MONOACYLGLYCEROL LIPASE"/>
    <property type="match status" value="1"/>
</dbReference>
<dbReference type="Proteomes" id="UP000198546">
    <property type="component" value="Chromosome i"/>
</dbReference>
<dbReference type="STRING" id="675864.SAMN04489747_2218"/>
<protein>
    <submittedName>
        <fullName evidence="2">Pimeloyl-ACP methyl ester carboxylesterase</fullName>
    </submittedName>
</protein>
<sequence>MSASGQLPLGELRPLEGRRLWADIAGNGEPAVVFLPGAGGFGLDLLRVHELVARTTTSVIYDRAGTGWSDDIDLPRPMDEVIDELRQLLRLLGVEPPHLLVGHSLGGLYVQRHAQRFPDEVAAMLLLDPAHEDWDLYMPEALKMANQPATTDMPELPATFIAQYHSAFASLFGAFPDPLRELLVDRHFHAERLRNGFREGANVLAMFDQLRSAGPRPDVPLIILSGAASDATQTLLSSTEVVRQQIEASRRLYDDMAAKTPRGEHRVLPDASHLTIPLARPDAVQRAVRDLLGRAAAA</sequence>
<dbReference type="RefSeq" id="WP_090593387.1">
    <property type="nucleotide sequence ID" value="NZ_LT629688.1"/>
</dbReference>
<dbReference type="AlphaFoldDB" id="A0A1G6ZAC7"/>
<dbReference type="SUPFAM" id="SSF53474">
    <property type="entry name" value="alpha/beta-Hydrolases"/>
    <property type="match status" value="1"/>
</dbReference>